<dbReference type="PANTHER" id="PTHR15092">
    <property type="entry name" value="POLY A -SPECIFIC RIBONUCLEASE/TARGET OF EGR1, MEMBER 1"/>
    <property type="match status" value="1"/>
</dbReference>
<dbReference type="GO" id="GO:1990431">
    <property type="term" value="P:priRNA 3'-end processing"/>
    <property type="evidence" value="ECO:0007669"/>
    <property type="project" value="TreeGrafter"/>
</dbReference>
<accession>A0A438N1M3</accession>
<evidence type="ECO:0000313" key="3">
    <source>
        <dbReference type="EMBL" id="RVX69630.1"/>
    </source>
</evidence>
<dbReference type="SUPFAM" id="SSF53098">
    <property type="entry name" value="Ribonuclease H-like"/>
    <property type="match status" value="1"/>
</dbReference>
<feature type="compositionally biased region" description="Polar residues" evidence="2">
    <location>
        <begin position="989"/>
        <end position="998"/>
    </location>
</feature>
<dbReference type="GO" id="GO:0005634">
    <property type="term" value="C:nucleus"/>
    <property type="evidence" value="ECO:0007669"/>
    <property type="project" value="TreeGrafter"/>
</dbReference>
<feature type="compositionally biased region" description="Acidic residues" evidence="2">
    <location>
        <begin position="855"/>
        <end position="878"/>
    </location>
</feature>
<organism evidence="3 4">
    <name type="scientific">Exophiala mesophila</name>
    <name type="common">Black yeast-like fungus</name>
    <dbReference type="NCBI Taxonomy" id="212818"/>
    <lineage>
        <taxon>Eukaryota</taxon>
        <taxon>Fungi</taxon>
        <taxon>Dikarya</taxon>
        <taxon>Ascomycota</taxon>
        <taxon>Pezizomycotina</taxon>
        <taxon>Eurotiomycetes</taxon>
        <taxon>Chaetothyriomycetidae</taxon>
        <taxon>Chaetothyriales</taxon>
        <taxon>Herpotrichiellaceae</taxon>
        <taxon>Exophiala</taxon>
    </lineage>
</organism>
<proteinExistence type="inferred from homology"/>
<reference evidence="3 4" key="1">
    <citation type="submission" date="2017-03" db="EMBL/GenBank/DDBJ databases">
        <title>Genomes of endolithic fungi from Antarctica.</title>
        <authorList>
            <person name="Coleine C."/>
            <person name="Masonjones S."/>
            <person name="Stajich J.E."/>
        </authorList>
    </citation>
    <scope>NUCLEOTIDE SEQUENCE [LARGE SCALE GENOMIC DNA]</scope>
    <source>
        <strain evidence="3 4">CCFEE 6314</strain>
    </source>
</reference>
<dbReference type="GO" id="GO:0000289">
    <property type="term" value="P:nuclear-transcribed mRNA poly(A) tail shortening"/>
    <property type="evidence" value="ECO:0007669"/>
    <property type="project" value="TreeGrafter"/>
</dbReference>
<dbReference type="AlphaFoldDB" id="A0A438N1M3"/>
<gene>
    <name evidence="3" type="ORF">B0A52_06694</name>
</gene>
<dbReference type="VEuPathDB" id="FungiDB:PV10_03590"/>
<feature type="region of interest" description="Disordered" evidence="2">
    <location>
        <begin position="853"/>
        <end position="901"/>
    </location>
</feature>
<dbReference type="Pfam" id="PF04857">
    <property type="entry name" value="CAF1"/>
    <property type="match status" value="1"/>
</dbReference>
<dbReference type="InterPro" id="IPR051181">
    <property type="entry name" value="CAF1_poly(A)_ribonucleases"/>
</dbReference>
<protein>
    <submittedName>
        <fullName evidence="3">Uncharacterized protein</fullName>
    </submittedName>
</protein>
<evidence type="ECO:0000256" key="2">
    <source>
        <dbReference type="SAM" id="MobiDB-lite"/>
    </source>
</evidence>
<evidence type="ECO:0000256" key="1">
    <source>
        <dbReference type="ARBA" id="ARBA00008372"/>
    </source>
</evidence>
<sequence length="1073" mass="119118">MDISGHSFASEVVNIIEQIAQSRFIAFDFEFSGVAARRQGGGSGKLNLQEYYDDLRSAAQIYQILQVGLTVVTEDVDNVRYIARPYNFNLSPLPAFKESIFKRTWSFNSGAVSFLIRNGFDISLPLTSGVHYLSRQEEDEVRRKMVQDDEARLKIPDMVLKDDDTLLVDYIKSSISDWQALPKNQQDSYLNIPAENVKPPIPATFNRYQVRLTHQIVRNEYPGLKTCGMGHFVQIANPTDKQQENEKEVRHQQRERDIANAVGFRWILEAIMGGDITKMPHHYVRSAFSEAECPKDIPTFLRELQGRLQSHTRAIFGHNCFTDVINLYRCFFGDLPKKVEDFGQKLHELFPLILDTKHFATLGSNRWANTALSSVEEDLATETKPVIYVPPHFERYRHSAVFHEAGYDSFVTAKIGLKLVARLTRDGHKLGILPKKSEGKGDAKSQVQQKDAGGVPQIGESTRGDANNLADNVVSALTAPIATVQSIFAGTDHTKPENTTDPQAVSARKGTVVAVKDAKASGSAQKVKVASLKSNIFALLEDEPEESKASDSEGRLFASVPSSNLNLSLSSSQPAPNDALNESLQAPAFILTSSLTRPVVFHPPLRRSQLLSSSVSSLNQSKKSSSEISKIYKHASQLFLTRRLLEAYEALQPVITPPTAARPGDSPAQAPIATATTSQRIKIWSLYVTLLNSIVDLGQEDGKRLLGNDYRDIVRRVQSGDIWSQVVKDGYQGREGSVDAEVVYNLSNLLLGQAQDQRLNQSRLETYLSSSQHHELDLSTHLNSALTNGRSHSGLNGTNTPKDLSSRIKILELFTLHVLPRNEEWDYAKSFIANSDILDEERREAFLQTLQELQEVSEERDPFEETEEEVFEETEEETSPATPPATTSDGQHPNYPRHQRTSSEVDYGIEKAHPNGLGVSSNGVPIQTTKATLVSGEPPLTKLPPKPEPTTPAPISSSARSLNSPLPANHSQLSPPTNSRHATRKPRSKPNSSRPTILTQAHRVIVALSTLARNITGNISRNPTSLLRFLIFVTAFLMAISQKQVRERVKRITSKSWDKVKATVGMGTKVSYI</sequence>
<dbReference type="OrthoDB" id="414075at2759"/>
<feature type="compositionally biased region" description="Pro residues" evidence="2">
    <location>
        <begin position="941"/>
        <end position="952"/>
    </location>
</feature>
<dbReference type="EMBL" id="NAJM01000028">
    <property type="protein sequence ID" value="RVX69630.1"/>
    <property type="molecule type" value="Genomic_DNA"/>
</dbReference>
<dbReference type="Proteomes" id="UP000288859">
    <property type="component" value="Unassembled WGS sequence"/>
</dbReference>
<dbReference type="InterPro" id="IPR036397">
    <property type="entry name" value="RNaseH_sf"/>
</dbReference>
<dbReference type="GO" id="GO:0000175">
    <property type="term" value="F:3'-5'-RNA exonuclease activity"/>
    <property type="evidence" value="ECO:0007669"/>
    <property type="project" value="TreeGrafter"/>
</dbReference>
<dbReference type="GO" id="GO:0003723">
    <property type="term" value="F:RNA binding"/>
    <property type="evidence" value="ECO:0007669"/>
    <property type="project" value="TreeGrafter"/>
</dbReference>
<comment type="caution">
    <text evidence="3">The sequence shown here is derived from an EMBL/GenBank/DDBJ whole genome shotgun (WGS) entry which is preliminary data.</text>
</comment>
<dbReference type="GO" id="GO:1990432">
    <property type="term" value="P:siRNA 3'-end processing"/>
    <property type="evidence" value="ECO:0007669"/>
    <property type="project" value="TreeGrafter"/>
</dbReference>
<dbReference type="PANTHER" id="PTHR15092:SF22">
    <property type="entry name" value="POLY(A)-SPECIFIC RIBONUCLEASE PNLDC1"/>
    <property type="match status" value="1"/>
</dbReference>
<comment type="similarity">
    <text evidence="1">Belongs to the CAF1 family.</text>
</comment>
<dbReference type="InterPro" id="IPR006941">
    <property type="entry name" value="RNase_CAF1"/>
</dbReference>
<feature type="compositionally biased region" description="Polar residues" evidence="2">
    <location>
        <begin position="953"/>
        <end position="980"/>
    </location>
</feature>
<feature type="region of interest" description="Disordered" evidence="2">
    <location>
        <begin position="431"/>
        <end position="466"/>
    </location>
</feature>
<dbReference type="Gene3D" id="3.30.420.10">
    <property type="entry name" value="Ribonuclease H-like superfamily/Ribonuclease H"/>
    <property type="match status" value="2"/>
</dbReference>
<feature type="region of interest" description="Disordered" evidence="2">
    <location>
        <begin position="930"/>
        <end position="998"/>
    </location>
</feature>
<dbReference type="InterPro" id="IPR012337">
    <property type="entry name" value="RNaseH-like_sf"/>
</dbReference>
<feature type="compositionally biased region" description="Basic and acidic residues" evidence="2">
    <location>
        <begin position="431"/>
        <end position="443"/>
    </location>
</feature>
<name>A0A438N1M3_EXOME</name>
<dbReference type="VEuPathDB" id="FungiDB:PV10_03589"/>
<evidence type="ECO:0000313" key="4">
    <source>
        <dbReference type="Proteomes" id="UP000288859"/>
    </source>
</evidence>